<feature type="repeat" description="PPR" evidence="1">
    <location>
        <begin position="178"/>
        <end position="212"/>
    </location>
</feature>
<dbReference type="PROSITE" id="PS51375">
    <property type="entry name" value="PPR"/>
    <property type="match status" value="2"/>
</dbReference>
<evidence type="ECO:0008006" key="4">
    <source>
        <dbReference type="Google" id="ProtNLM"/>
    </source>
</evidence>
<dbReference type="GO" id="GO:0003729">
    <property type="term" value="F:mRNA binding"/>
    <property type="evidence" value="ECO:0007669"/>
    <property type="project" value="TreeGrafter"/>
</dbReference>
<sequence length="642" mass="72546">MEHTASDAPPAIEPLFVSPVLLAHVRKLLASLGVDKVISYRSAQALVPSTISRIRSTMILRRSDIDALHTPDDYSSMLLRINRHPSGSSLAMGFRVLGRMRDEGVEFSALRQLNQAMWFYSQHRQLSPLWKTYMQIVRTCGTINVLTYNHLLNAFGEVDFKLVSLLLTQMKAHGVEPNTITYNILLRLLAKQNNLSEMLSVYRTMVNWDDPATGQEARKTAALPSKYTYATLMHMAAKVGHFELLERFRTLMQRNNVPDNAVSYTILINATKLPPADPMRVEPWRDRPPMTEQARRAYDDVMALDRRLLGEMQQKSIAPNHYTYTSLMDRAFKCGGQRQALDYYEQMICAGIEPDIVTYGALYYGLSLTDAMALGDKFHREMEGRQITGGLAFNTIVAYAKSQHGQHHQAIRILEPYLRAGKLDVKAAATLLMCYARARNLNAALRAWRRMLLEYGVAFANRVHRPLLMAFARRGETRVVRWLFSRVARVQNTTIMPAEMIYALLRSYARGGKAKDAVALWRQASYLGIAFTAPMITQLFMACSVGRDGESLSAVEADMEAARIELNGYHLSVLIVGLARVGQPDRCRAIYIRARQRNIWLKKWVVQICANAGINLKQAYWDHQNSIGSSSGNEDDSKQCAS</sequence>
<organism evidence="2 3">
    <name type="scientific">Syncephalis pseudoplumigaleata</name>
    <dbReference type="NCBI Taxonomy" id="1712513"/>
    <lineage>
        <taxon>Eukaryota</taxon>
        <taxon>Fungi</taxon>
        <taxon>Fungi incertae sedis</taxon>
        <taxon>Zoopagomycota</taxon>
        <taxon>Zoopagomycotina</taxon>
        <taxon>Zoopagomycetes</taxon>
        <taxon>Zoopagales</taxon>
        <taxon>Piptocephalidaceae</taxon>
        <taxon>Syncephalis</taxon>
    </lineage>
</organism>
<dbReference type="Pfam" id="PF13812">
    <property type="entry name" value="PPR_3"/>
    <property type="match status" value="1"/>
</dbReference>
<dbReference type="InterPro" id="IPR011990">
    <property type="entry name" value="TPR-like_helical_dom_sf"/>
</dbReference>
<dbReference type="PANTHER" id="PTHR47938:SF35">
    <property type="entry name" value="PENTATRICOPEPTIDE REPEAT-CONTAINING PROTEIN 4, MITOCHONDRIAL-RELATED"/>
    <property type="match status" value="1"/>
</dbReference>
<dbReference type="Pfam" id="PF13041">
    <property type="entry name" value="PPR_2"/>
    <property type="match status" value="1"/>
</dbReference>
<reference evidence="3" key="1">
    <citation type="journal article" date="2018" name="Nat. Microbiol.">
        <title>Leveraging single-cell genomics to expand the fungal tree of life.</title>
        <authorList>
            <person name="Ahrendt S.R."/>
            <person name="Quandt C.A."/>
            <person name="Ciobanu D."/>
            <person name="Clum A."/>
            <person name="Salamov A."/>
            <person name="Andreopoulos B."/>
            <person name="Cheng J.F."/>
            <person name="Woyke T."/>
            <person name="Pelin A."/>
            <person name="Henrissat B."/>
            <person name="Reynolds N.K."/>
            <person name="Benny G.L."/>
            <person name="Smith M.E."/>
            <person name="James T.Y."/>
            <person name="Grigoriev I.V."/>
        </authorList>
    </citation>
    <scope>NUCLEOTIDE SEQUENCE [LARGE SCALE GENOMIC DNA]</scope>
    <source>
        <strain evidence="3">Benny S71-1</strain>
    </source>
</reference>
<dbReference type="GO" id="GO:0005739">
    <property type="term" value="C:mitochondrion"/>
    <property type="evidence" value="ECO:0007669"/>
    <property type="project" value="TreeGrafter"/>
</dbReference>
<dbReference type="EMBL" id="KZ989791">
    <property type="protein sequence ID" value="RKP25334.1"/>
    <property type="molecule type" value="Genomic_DNA"/>
</dbReference>
<dbReference type="NCBIfam" id="TIGR00756">
    <property type="entry name" value="PPR"/>
    <property type="match status" value="1"/>
</dbReference>
<dbReference type="GO" id="GO:0140053">
    <property type="term" value="P:mitochondrial gene expression"/>
    <property type="evidence" value="ECO:0007669"/>
    <property type="project" value="TreeGrafter"/>
</dbReference>
<dbReference type="InterPro" id="IPR002885">
    <property type="entry name" value="PPR_rpt"/>
</dbReference>
<evidence type="ECO:0000313" key="3">
    <source>
        <dbReference type="Proteomes" id="UP000278143"/>
    </source>
</evidence>
<feature type="repeat" description="PPR" evidence="1">
    <location>
        <begin position="320"/>
        <end position="354"/>
    </location>
</feature>
<keyword evidence="3" id="KW-1185">Reference proteome</keyword>
<protein>
    <recommendedName>
        <fullName evidence="4">Pentacotripeptide-repeat region of PRORP domain-containing protein</fullName>
    </recommendedName>
</protein>
<evidence type="ECO:0000313" key="2">
    <source>
        <dbReference type="EMBL" id="RKP25334.1"/>
    </source>
</evidence>
<accession>A0A4P9YZ30</accession>
<name>A0A4P9YZ30_9FUNG</name>
<dbReference type="OrthoDB" id="407658at2759"/>
<dbReference type="AlphaFoldDB" id="A0A4P9YZ30"/>
<dbReference type="Gene3D" id="1.25.40.10">
    <property type="entry name" value="Tetratricopeptide repeat domain"/>
    <property type="match status" value="4"/>
</dbReference>
<proteinExistence type="predicted"/>
<gene>
    <name evidence="2" type="ORF">SYNPS1DRAFT_28933</name>
</gene>
<evidence type="ECO:0000256" key="1">
    <source>
        <dbReference type="PROSITE-ProRule" id="PRU00708"/>
    </source>
</evidence>
<dbReference type="Proteomes" id="UP000278143">
    <property type="component" value="Unassembled WGS sequence"/>
</dbReference>
<dbReference type="PANTHER" id="PTHR47938">
    <property type="entry name" value="RESPIRATORY COMPLEX I CHAPERONE (CIA84), PUTATIVE (AFU_ORTHOLOGUE AFUA_2G06020)-RELATED"/>
    <property type="match status" value="1"/>
</dbReference>